<dbReference type="EMBL" id="CP058350">
    <property type="protein sequence ID" value="QLF68653.1"/>
    <property type="molecule type" value="Genomic_DNA"/>
</dbReference>
<keyword evidence="1" id="KW-0472">Membrane</keyword>
<dbReference type="InterPro" id="IPR047111">
    <property type="entry name" value="YbaP-like"/>
</dbReference>
<proteinExistence type="predicted"/>
<protein>
    <submittedName>
        <fullName evidence="2">TraB/GumN family protein</fullName>
    </submittedName>
</protein>
<sequence length="363" mass="39518">MLDRSLQSIRSFSRHLTPGDATLWFLAAFHTLVLLSFILIAASLTPANASETSCTGRNLLLELKQADPALLAEAETEASAIPNGRGIFWKVEKDGVEPSYLLGTMHVTDPRVLRKPTGAREAAAAADVIVIESDEILDERKAAAALLMHPELTMFSGGERINDFLSEEQVGILEEGLKERGLSLLAVSRMKPWLIASFVALPACELERKANGASFLDKQIAEDALKAGKEVAGLETLVEQLQAMAALPLEFHFQALLETIALGEKMDDVMETMTELYLAGEIGMTMPMLRAVTKEYASGDDNGYAAFEKRIITDRNILMAERSLQHLEAGNAFIAVGALHLPGEQGLVELLRQKGYKVTLVGE</sequence>
<dbReference type="PANTHER" id="PTHR40590">
    <property type="entry name" value="CYTOPLASMIC PROTEIN-RELATED"/>
    <property type="match status" value="1"/>
</dbReference>
<dbReference type="CDD" id="cd14789">
    <property type="entry name" value="Tiki"/>
    <property type="match status" value="1"/>
</dbReference>
<dbReference type="RefSeq" id="WP_138287222.1">
    <property type="nucleotide sequence ID" value="NZ_CP058350.1"/>
</dbReference>
<feature type="transmembrane region" description="Helical" evidence="1">
    <location>
        <begin position="21"/>
        <end position="44"/>
    </location>
</feature>
<dbReference type="PANTHER" id="PTHR40590:SF1">
    <property type="entry name" value="CYTOPLASMIC PROTEIN"/>
    <property type="match status" value="1"/>
</dbReference>
<keyword evidence="1" id="KW-1133">Transmembrane helix</keyword>
<gene>
    <name evidence="2" type="ORF">FE840_003285</name>
</gene>
<evidence type="ECO:0000256" key="1">
    <source>
        <dbReference type="SAM" id="Phobius"/>
    </source>
</evidence>
<keyword evidence="3" id="KW-1185">Reference proteome</keyword>
<name>A0ABX6QJB3_9HYPH</name>
<evidence type="ECO:0000313" key="2">
    <source>
        <dbReference type="EMBL" id="QLF68653.1"/>
    </source>
</evidence>
<accession>A0ABX6QJB3</accession>
<dbReference type="Pfam" id="PF01963">
    <property type="entry name" value="TraB_PrgY_gumN"/>
    <property type="match status" value="1"/>
</dbReference>
<organism evidence="2 3">
    <name type="scientific">Peteryoungia desertarenae</name>
    <dbReference type="NCBI Taxonomy" id="1813451"/>
    <lineage>
        <taxon>Bacteria</taxon>
        <taxon>Pseudomonadati</taxon>
        <taxon>Pseudomonadota</taxon>
        <taxon>Alphaproteobacteria</taxon>
        <taxon>Hyphomicrobiales</taxon>
        <taxon>Rhizobiaceae</taxon>
        <taxon>Peteryoungia</taxon>
    </lineage>
</organism>
<dbReference type="Proteomes" id="UP000308530">
    <property type="component" value="Chromosome"/>
</dbReference>
<keyword evidence="1" id="KW-0812">Transmembrane</keyword>
<evidence type="ECO:0000313" key="3">
    <source>
        <dbReference type="Proteomes" id="UP000308530"/>
    </source>
</evidence>
<dbReference type="InterPro" id="IPR002816">
    <property type="entry name" value="TraB/PrgY/GumN_fam"/>
</dbReference>
<reference evidence="2 3" key="1">
    <citation type="submission" date="2020-06" db="EMBL/GenBank/DDBJ databases">
        <title>Genome sequence of Rhizobium sp strain ADMK78.</title>
        <authorList>
            <person name="Rahi P."/>
        </authorList>
    </citation>
    <scope>NUCLEOTIDE SEQUENCE [LARGE SCALE GENOMIC DNA]</scope>
    <source>
        <strain evidence="2 3">ADMK78</strain>
    </source>
</reference>